<comment type="caution">
    <text evidence="3">The sequence shown here is derived from an EMBL/GenBank/DDBJ whole genome shotgun (WGS) entry which is preliminary data.</text>
</comment>
<keyword evidence="2" id="KW-1133">Transmembrane helix</keyword>
<feature type="compositionally biased region" description="Polar residues" evidence="1">
    <location>
        <begin position="314"/>
        <end position="329"/>
    </location>
</feature>
<feature type="compositionally biased region" description="Basic and acidic residues" evidence="1">
    <location>
        <begin position="302"/>
        <end position="313"/>
    </location>
</feature>
<dbReference type="AlphaFoldDB" id="A0A8H7S4D2"/>
<evidence type="ECO:0000313" key="3">
    <source>
        <dbReference type="EMBL" id="KAG2221517.1"/>
    </source>
</evidence>
<gene>
    <name evidence="3" type="ORF">INT45_008842</name>
</gene>
<protein>
    <submittedName>
        <fullName evidence="3">Uncharacterized protein</fullName>
    </submittedName>
</protein>
<name>A0A8H7S4D2_9FUNG</name>
<dbReference type="EMBL" id="JAEPRB010000107">
    <property type="protein sequence ID" value="KAG2221517.1"/>
    <property type="molecule type" value="Genomic_DNA"/>
</dbReference>
<evidence type="ECO:0000256" key="1">
    <source>
        <dbReference type="SAM" id="MobiDB-lite"/>
    </source>
</evidence>
<evidence type="ECO:0000256" key="2">
    <source>
        <dbReference type="SAM" id="Phobius"/>
    </source>
</evidence>
<proteinExistence type="predicted"/>
<keyword evidence="4" id="KW-1185">Reference proteome</keyword>
<dbReference type="OrthoDB" id="2278325at2759"/>
<feature type="region of interest" description="Disordered" evidence="1">
    <location>
        <begin position="269"/>
        <end position="329"/>
    </location>
</feature>
<dbReference type="Proteomes" id="UP000646827">
    <property type="component" value="Unassembled WGS sequence"/>
</dbReference>
<feature type="compositionally biased region" description="Basic and acidic residues" evidence="1">
    <location>
        <begin position="269"/>
        <end position="283"/>
    </location>
</feature>
<feature type="region of interest" description="Disordered" evidence="1">
    <location>
        <begin position="76"/>
        <end position="110"/>
    </location>
</feature>
<accession>A0A8H7S4D2</accession>
<organism evidence="3 4">
    <name type="scientific">Circinella minor</name>
    <dbReference type="NCBI Taxonomy" id="1195481"/>
    <lineage>
        <taxon>Eukaryota</taxon>
        <taxon>Fungi</taxon>
        <taxon>Fungi incertae sedis</taxon>
        <taxon>Mucoromycota</taxon>
        <taxon>Mucoromycotina</taxon>
        <taxon>Mucoromycetes</taxon>
        <taxon>Mucorales</taxon>
        <taxon>Lichtheimiaceae</taxon>
        <taxon>Circinella</taxon>
    </lineage>
</organism>
<feature type="transmembrane region" description="Helical" evidence="2">
    <location>
        <begin position="119"/>
        <end position="140"/>
    </location>
</feature>
<feature type="compositionally biased region" description="Low complexity" evidence="1">
    <location>
        <begin position="87"/>
        <end position="110"/>
    </location>
</feature>
<feature type="region of interest" description="Disordered" evidence="1">
    <location>
        <begin position="151"/>
        <end position="182"/>
    </location>
</feature>
<keyword evidence="2" id="KW-0472">Membrane</keyword>
<sequence>MSDARTWWHHNRYSQYHSPSQQLSVWKSLDTNNNNDDNVNSIINHSSYNPSPWLTVPVTVTLTDIVYTTTQGTTTFTTTPYDGYDPNNNNAIAKDNNNSNYDSSSSNSNDEFSHHLHQLLPALGLFAVIGLLAILVLLGYMGYRFYKSSNNDSRRDQQRLRNNNNWPSYSSEGEEDVGGRRGERDLEPIVFENSASELKAHYAPPWSMYQQKRPMGAILDSPIENSGKPISTTFIPINKSPLTLVPRMEVWQDPQRRRGVDELDLWEKKQQQKHPIHEDHSPRSSETIQPVNTTTQPTSHIEIARKALEKSRLENSSSQWLHFSGSKSL</sequence>
<reference evidence="3 4" key="1">
    <citation type="submission" date="2020-12" db="EMBL/GenBank/DDBJ databases">
        <title>Metabolic potential, ecology and presence of endohyphal bacteria is reflected in genomic diversity of Mucoromycotina.</title>
        <authorList>
            <person name="Muszewska A."/>
            <person name="Okrasinska A."/>
            <person name="Steczkiewicz K."/>
            <person name="Drgas O."/>
            <person name="Orlowska M."/>
            <person name="Perlinska-Lenart U."/>
            <person name="Aleksandrzak-Piekarczyk T."/>
            <person name="Szatraj K."/>
            <person name="Zielenkiewicz U."/>
            <person name="Pilsyk S."/>
            <person name="Malc E."/>
            <person name="Mieczkowski P."/>
            <person name="Kruszewska J.S."/>
            <person name="Biernat P."/>
            <person name="Pawlowska J."/>
        </authorList>
    </citation>
    <scope>NUCLEOTIDE SEQUENCE [LARGE SCALE GENOMIC DNA]</scope>
    <source>
        <strain evidence="3 4">CBS 142.35</strain>
    </source>
</reference>
<keyword evidence="2" id="KW-0812">Transmembrane</keyword>
<evidence type="ECO:0000313" key="4">
    <source>
        <dbReference type="Proteomes" id="UP000646827"/>
    </source>
</evidence>
<feature type="compositionally biased region" description="Polar residues" evidence="1">
    <location>
        <begin position="284"/>
        <end position="299"/>
    </location>
</feature>